<proteinExistence type="predicted"/>
<keyword evidence="1" id="KW-0732">Signal</keyword>
<dbReference type="Proteomes" id="UP001500426">
    <property type="component" value="Unassembled WGS sequence"/>
</dbReference>
<dbReference type="InterPro" id="IPR013783">
    <property type="entry name" value="Ig-like_fold"/>
</dbReference>
<protein>
    <recommendedName>
        <fullName evidence="2">PKD domain-containing protein</fullName>
    </recommendedName>
</protein>
<dbReference type="NCBIfam" id="TIGR04183">
    <property type="entry name" value="Por_Secre_tail"/>
    <property type="match status" value="1"/>
</dbReference>
<comment type="caution">
    <text evidence="3">The sequence shown here is derived from an EMBL/GenBank/DDBJ whole genome shotgun (WGS) entry which is preliminary data.</text>
</comment>
<accession>A0ABP7UTQ5</accession>
<dbReference type="CDD" id="cd00146">
    <property type="entry name" value="PKD"/>
    <property type="match status" value="1"/>
</dbReference>
<feature type="domain" description="PKD" evidence="2">
    <location>
        <begin position="319"/>
        <end position="354"/>
    </location>
</feature>
<dbReference type="PROSITE" id="PS50093">
    <property type="entry name" value="PKD"/>
    <property type="match status" value="1"/>
</dbReference>
<reference evidence="4" key="1">
    <citation type="journal article" date="2019" name="Int. J. Syst. Evol. Microbiol.">
        <title>The Global Catalogue of Microorganisms (GCM) 10K type strain sequencing project: providing services to taxonomists for standard genome sequencing and annotation.</title>
        <authorList>
            <consortium name="The Broad Institute Genomics Platform"/>
            <consortium name="The Broad Institute Genome Sequencing Center for Infectious Disease"/>
            <person name="Wu L."/>
            <person name="Ma J."/>
        </authorList>
    </citation>
    <scope>NUCLEOTIDE SEQUENCE [LARGE SCALE GENOMIC DNA]</scope>
    <source>
        <strain evidence="4">JCM 17068</strain>
    </source>
</reference>
<dbReference type="RefSeq" id="WP_345093926.1">
    <property type="nucleotide sequence ID" value="NZ_BAABCS010000017.1"/>
</dbReference>
<keyword evidence="4" id="KW-1185">Reference proteome</keyword>
<sequence>MKKSTFILFIFIFNQIGFSQTTYTSTNFANAGDQLMVSTSTPAGLTLDYVQTGTNINWDYSALIPVSQEPLIWQNPNTAGYKNIWCLLNGYLFNCNSQFNNNFNLATKLTNGLQFQGLGFTNVIDHLNKTTGQLANKMIGAQITLNGTTIPFVASYQSPDVLYQFPMNYNDSYSNPIALNVNLNSFGIPIQLGINGTRSNVVEGWGTLTTPFGTYNNVLKIKSTLVQQITITTQAGPQVVDQTTVSYEWFDPAYKIAVLQATGTIVANQWVPNSVTYFDIQRCLQPTALFVPAPITADFNPTTNNASISFFNSSINYDTLSWNFGDGSPTSSQENPVHNFSCPGTNQVTLTVTNLFCNPDQVDTFTIPIVITDSQNAFTTNVTVTASTLTADRTLAGTTYQWLDCDNNNAPINGATSQVFTPTQDGNYAVQLTTNGCINVSDCYPFSTLMTSYFNWENEIKVYPNPTNGQIVINGQVDVQSVEIYNVLGELINNKADLSGFSSGLYFLKIKTSQGTTIKKIIKE</sequence>
<dbReference type="InterPro" id="IPR026444">
    <property type="entry name" value="Secre_tail"/>
</dbReference>
<evidence type="ECO:0000259" key="2">
    <source>
        <dbReference type="PROSITE" id="PS50093"/>
    </source>
</evidence>
<evidence type="ECO:0000313" key="4">
    <source>
        <dbReference type="Proteomes" id="UP001500426"/>
    </source>
</evidence>
<gene>
    <name evidence="3" type="ORF">GCM10022388_18700</name>
</gene>
<dbReference type="Pfam" id="PF18962">
    <property type="entry name" value="Por_Secre_tail"/>
    <property type="match status" value="1"/>
</dbReference>
<dbReference type="EMBL" id="BAABCS010000017">
    <property type="protein sequence ID" value="GAA4052632.1"/>
    <property type="molecule type" value="Genomic_DNA"/>
</dbReference>
<dbReference type="Gene3D" id="2.60.40.2700">
    <property type="match status" value="1"/>
</dbReference>
<name>A0ABP7UTQ5_9FLAO</name>
<dbReference type="InterPro" id="IPR035986">
    <property type="entry name" value="PKD_dom_sf"/>
</dbReference>
<evidence type="ECO:0000256" key="1">
    <source>
        <dbReference type="ARBA" id="ARBA00022729"/>
    </source>
</evidence>
<dbReference type="Pfam" id="PF18911">
    <property type="entry name" value="PKD_4"/>
    <property type="match status" value="1"/>
</dbReference>
<dbReference type="InterPro" id="IPR000601">
    <property type="entry name" value="PKD_dom"/>
</dbReference>
<organism evidence="3 4">
    <name type="scientific">Flavobacterium chungnamense</name>
    <dbReference type="NCBI Taxonomy" id="706182"/>
    <lineage>
        <taxon>Bacteria</taxon>
        <taxon>Pseudomonadati</taxon>
        <taxon>Bacteroidota</taxon>
        <taxon>Flavobacteriia</taxon>
        <taxon>Flavobacteriales</taxon>
        <taxon>Flavobacteriaceae</taxon>
        <taxon>Flavobacterium</taxon>
    </lineage>
</organism>
<dbReference type="SUPFAM" id="SSF49299">
    <property type="entry name" value="PKD domain"/>
    <property type="match status" value="1"/>
</dbReference>
<dbReference type="Gene3D" id="2.60.40.10">
    <property type="entry name" value="Immunoglobulins"/>
    <property type="match status" value="1"/>
</dbReference>
<evidence type="ECO:0000313" key="3">
    <source>
        <dbReference type="EMBL" id="GAA4052632.1"/>
    </source>
</evidence>